<keyword evidence="3" id="KW-0804">Transcription</keyword>
<evidence type="ECO:0000313" key="5">
    <source>
        <dbReference type="EMBL" id="PZM09547.1"/>
    </source>
</evidence>
<dbReference type="Gene3D" id="1.10.10.10">
    <property type="entry name" value="Winged helix-like DNA-binding domain superfamily/Winged helix DNA-binding domain"/>
    <property type="match status" value="1"/>
</dbReference>
<keyword evidence="1" id="KW-0805">Transcription regulation</keyword>
<comment type="caution">
    <text evidence="5">The sequence shown here is derived from an EMBL/GenBank/DDBJ whole genome shotgun (WGS) entry which is preliminary data.</text>
</comment>
<dbReference type="InterPro" id="IPR036390">
    <property type="entry name" value="WH_DNA-bd_sf"/>
</dbReference>
<reference evidence="5 6" key="1">
    <citation type="journal article" date="2018" name="Sci. Rep.">
        <title>Rhizobium tumorigenes sp. nov., a novel plant tumorigenic bacterium isolated from cane gall tumors on thornless blackberry.</title>
        <authorList>
            <person name="Kuzmanovi N."/>
            <person name="Smalla K."/>
            <person name="Gronow S."/>
            <person name="PuBawska J."/>
        </authorList>
    </citation>
    <scope>NUCLEOTIDE SEQUENCE [LARGE SCALE GENOMIC DNA]</scope>
    <source>
        <strain evidence="5 6">CCBAU 85046</strain>
    </source>
</reference>
<evidence type="ECO:0000256" key="1">
    <source>
        <dbReference type="ARBA" id="ARBA00023015"/>
    </source>
</evidence>
<dbReference type="Proteomes" id="UP000248925">
    <property type="component" value="Unassembled WGS sequence"/>
</dbReference>
<evidence type="ECO:0000256" key="2">
    <source>
        <dbReference type="ARBA" id="ARBA00023125"/>
    </source>
</evidence>
<feature type="domain" description="HTH arsR-type" evidence="4">
    <location>
        <begin position="18"/>
        <end position="111"/>
    </location>
</feature>
<dbReference type="SMART" id="SM00418">
    <property type="entry name" value="HTH_ARSR"/>
    <property type="match status" value="1"/>
</dbReference>
<dbReference type="GO" id="GO:0003677">
    <property type="term" value="F:DNA binding"/>
    <property type="evidence" value="ECO:0007669"/>
    <property type="project" value="UniProtKB-KW"/>
</dbReference>
<dbReference type="PRINTS" id="PR00778">
    <property type="entry name" value="HTHARSR"/>
</dbReference>
<dbReference type="SUPFAM" id="SSF46785">
    <property type="entry name" value="Winged helix' DNA-binding domain"/>
    <property type="match status" value="1"/>
</dbReference>
<gene>
    <name evidence="5" type="ORF">CPY51_24990</name>
</gene>
<dbReference type="InterPro" id="IPR001845">
    <property type="entry name" value="HTH_ArsR_DNA-bd_dom"/>
</dbReference>
<evidence type="ECO:0000259" key="4">
    <source>
        <dbReference type="PROSITE" id="PS50987"/>
    </source>
</evidence>
<dbReference type="InterPro" id="IPR051081">
    <property type="entry name" value="HTH_MetalResp_TranReg"/>
</dbReference>
<proteinExistence type="predicted"/>
<dbReference type="GO" id="GO:0003700">
    <property type="term" value="F:DNA-binding transcription factor activity"/>
    <property type="evidence" value="ECO:0007669"/>
    <property type="project" value="InterPro"/>
</dbReference>
<evidence type="ECO:0000313" key="6">
    <source>
        <dbReference type="Proteomes" id="UP000248925"/>
    </source>
</evidence>
<dbReference type="InterPro" id="IPR036388">
    <property type="entry name" value="WH-like_DNA-bd_sf"/>
</dbReference>
<organism evidence="5 6">
    <name type="scientific">Rhizobium tubonense</name>
    <dbReference type="NCBI Taxonomy" id="484088"/>
    <lineage>
        <taxon>Bacteria</taxon>
        <taxon>Pseudomonadati</taxon>
        <taxon>Pseudomonadota</taxon>
        <taxon>Alphaproteobacteria</taxon>
        <taxon>Hyphomicrobiales</taxon>
        <taxon>Rhizobiaceae</taxon>
        <taxon>Rhizobium/Agrobacterium group</taxon>
        <taxon>Rhizobium</taxon>
    </lineage>
</organism>
<dbReference type="NCBIfam" id="NF033788">
    <property type="entry name" value="HTH_metalloreg"/>
    <property type="match status" value="1"/>
</dbReference>
<dbReference type="RefSeq" id="WP_111162928.1">
    <property type="nucleotide sequence ID" value="NZ_PCDP01000059.1"/>
</dbReference>
<dbReference type="EMBL" id="PCDP01000059">
    <property type="protein sequence ID" value="PZM09547.1"/>
    <property type="molecule type" value="Genomic_DNA"/>
</dbReference>
<dbReference type="OrthoDB" id="194599at2"/>
<dbReference type="AlphaFoldDB" id="A0A2W4C7U6"/>
<dbReference type="PROSITE" id="PS50987">
    <property type="entry name" value="HTH_ARSR_2"/>
    <property type="match status" value="1"/>
</dbReference>
<accession>A0A2W4C7U6</accession>
<sequence length="115" mass="13041">MSLSTPPRRLEREDYGDIAAKAYRASTLLKALSHEMRLLILCILADREKTVGEIEGIVGIQQAVVSQHLARLRSEGLVETRRDGRLVFYRLVYPEIRAVIASLHDVFRLQTGESH</sequence>
<evidence type="ECO:0000256" key="3">
    <source>
        <dbReference type="ARBA" id="ARBA00023163"/>
    </source>
</evidence>
<dbReference type="PANTHER" id="PTHR33154">
    <property type="entry name" value="TRANSCRIPTIONAL REGULATOR, ARSR FAMILY"/>
    <property type="match status" value="1"/>
</dbReference>
<keyword evidence="6" id="KW-1185">Reference proteome</keyword>
<dbReference type="InterPro" id="IPR011991">
    <property type="entry name" value="ArsR-like_HTH"/>
</dbReference>
<dbReference type="PANTHER" id="PTHR33154:SF28">
    <property type="entry name" value="HTH-TYPE TRANSCRIPTIONAL REGULATOR YGAV-RELATED"/>
    <property type="match status" value="1"/>
</dbReference>
<keyword evidence="2" id="KW-0238">DNA-binding</keyword>
<dbReference type="CDD" id="cd00090">
    <property type="entry name" value="HTH_ARSR"/>
    <property type="match status" value="1"/>
</dbReference>
<protein>
    <submittedName>
        <fullName evidence="5">Transcriptional regulator</fullName>
    </submittedName>
</protein>
<dbReference type="Pfam" id="PF01022">
    <property type="entry name" value="HTH_5"/>
    <property type="match status" value="1"/>
</dbReference>
<name>A0A2W4C7U6_9HYPH</name>